<gene>
    <name evidence="2" type="ORF">Dpo_12c00430</name>
</gene>
<dbReference type="OrthoDB" id="5516249at2"/>
<dbReference type="GO" id="GO:0035438">
    <property type="term" value="F:cyclic-di-GMP binding"/>
    <property type="evidence" value="ECO:0007669"/>
    <property type="project" value="InterPro"/>
</dbReference>
<accession>S0FSV7</accession>
<dbReference type="EMBL" id="APJX01000012">
    <property type="protein sequence ID" value="EMS77765.1"/>
    <property type="molecule type" value="Genomic_DNA"/>
</dbReference>
<reference evidence="2 3" key="1">
    <citation type="journal article" date="2013" name="Genome Announc.">
        <title>Draft Genome Sequence of Desulfotignum phosphitoxidans DSM 13687 Strain FiPS-3.</title>
        <authorList>
            <person name="Poehlein A."/>
            <person name="Daniel R."/>
            <person name="Simeonova D.D."/>
        </authorList>
    </citation>
    <scope>NUCLEOTIDE SEQUENCE [LARGE SCALE GENOMIC DNA]</scope>
    <source>
        <strain evidence="2 3">DSM 13687</strain>
    </source>
</reference>
<evidence type="ECO:0000313" key="3">
    <source>
        <dbReference type="Proteomes" id="UP000014216"/>
    </source>
</evidence>
<evidence type="ECO:0000313" key="2">
    <source>
        <dbReference type="EMBL" id="EMS77765.1"/>
    </source>
</evidence>
<name>S0FSV7_9BACT</name>
<feature type="domain" description="PilZ" evidence="1">
    <location>
        <begin position="44"/>
        <end position="136"/>
    </location>
</feature>
<evidence type="ECO:0000259" key="1">
    <source>
        <dbReference type="Pfam" id="PF07238"/>
    </source>
</evidence>
<organism evidence="2 3">
    <name type="scientific">Desulfotignum phosphitoxidans DSM 13687</name>
    <dbReference type="NCBI Taxonomy" id="1286635"/>
    <lineage>
        <taxon>Bacteria</taxon>
        <taxon>Pseudomonadati</taxon>
        <taxon>Thermodesulfobacteriota</taxon>
        <taxon>Desulfobacteria</taxon>
        <taxon>Desulfobacterales</taxon>
        <taxon>Desulfobacteraceae</taxon>
        <taxon>Desulfotignum</taxon>
    </lineage>
</organism>
<dbReference type="RefSeq" id="WP_006968203.1">
    <property type="nucleotide sequence ID" value="NZ_APJX01000012.1"/>
</dbReference>
<proteinExistence type="predicted"/>
<dbReference type="Gene3D" id="2.40.10.220">
    <property type="entry name" value="predicted glycosyltransferase like domains"/>
    <property type="match status" value="1"/>
</dbReference>
<dbReference type="SUPFAM" id="SSF141371">
    <property type="entry name" value="PilZ domain-like"/>
    <property type="match status" value="1"/>
</dbReference>
<sequence>MDKLQLIKEILNTDAQTDKKISQLIRAAKVCGPDCEKVIQIDERENTRKPVSLRVNINTGKERIMARVEDVSLCGAFINTEKKVHRGEQLAVRLISSTGEEFDFISEVVRVEKSGFGVLIKSISPFQEERFRQFVKQL</sequence>
<comment type="caution">
    <text evidence="2">The sequence shown here is derived from an EMBL/GenBank/DDBJ whole genome shotgun (WGS) entry which is preliminary data.</text>
</comment>
<dbReference type="Proteomes" id="UP000014216">
    <property type="component" value="Unassembled WGS sequence"/>
</dbReference>
<dbReference type="AlphaFoldDB" id="S0FSV7"/>
<protein>
    <recommendedName>
        <fullName evidence="1">PilZ domain-containing protein</fullName>
    </recommendedName>
</protein>
<keyword evidence="3" id="KW-1185">Reference proteome</keyword>
<dbReference type="InterPro" id="IPR009875">
    <property type="entry name" value="PilZ_domain"/>
</dbReference>
<dbReference type="Pfam" id="PF07238">
    <property type="entry name" value="PilZ"/>
    <property type="match status" value="1"/>
</dbReference>